<sequence length="117" mass="13722">MKLLPQRPLTEIDIINFSKGISNFRGVFMRNQLPTAPYKWESGIVNLDDCNGPGTHWVAYRKKGNQVEYFDSFGDLRPPLELQEYFGCNSKISYNYDRYQNYGTYNCGHLCLKFLYK</sequence>
<accession>A0A5H3CX07</accession>
<reference evidence="1" key="1">
    <citation type="journal article" date="2019" name="J. ISSAAS">
        <title>Identification of 'Missing Link' Families of Small DNA Tumor Viruses.</title>
        <authorList>
            <person name="Welch N.L."/>
            <person name="Tisza M.J."/>
            <person name="Belford A."/>
            <person name="Pastrana D.V."/>
            <person name="Pang Y.-Y.S."/>
            <person name="Schiller J.T."/>
            <person name="An P."/>
            <person name="Cantalupo P.G."/>
            <person name="Pipas J.M."/>
            <person name="Koda S."/>
            <person name="Subramaniam K."/>
            <person name="Waltzek T.B."/>
            <person name="Bian C."/>
            <person name="Shi Q."/>
            <person name="Ruan Z."/>
            <person name="Ng T.F.-F."/>
            <person name="Starrett G.J."/>
            <person name="Buck C.B."/>
        </authorList>
    </citation>
    <scope>NUCLEOTIDE SEQUENCE</scope>
    <source>
        <strain evidence="1">0104</strain>
    </source>
</reference>
<dbReference type="Gene3D" id="3.40.395.10">
    <property type="entry name" value="Adenoviral Proteinase, Chain A"/>
    <property type="match status" value="1"/>
</dbReference>
<proteinExistence type="predicted"/>
<evidence type="ECO:0000313" key="1">
    <source>
        <dbReference type="EMBL" id="DAC80284.1"/>
    </source>
</evidence>
<reference evidence="1" key="2">
    <citation type="submission" date="2019-07" db="EMBL/GenBank/DDBJ databases">
        <authorList>
            <person name="Buck C."/>
            <person name="Tisza M."/>
        </authorList>
    </citation>
    <scope>NUCLEOTIDE SEQUENCE</scope>
    <source>
        <strain evidence="1">0104</strain>
    </source>
</reference>
<organism evidence="1 2">
    <name type="scientific">Bos-associated insect adintovirus</name>
    <dbReference type="NCBI Taxonomy" id="2597806"/>
    <lineage>
        <taxon>Viruses</taxon>
        <taxon>Varidnaviria</taxon>
        <taxon>Bamfordvirae</taxon>
        <taxon>Preplasmiviricota</taxon>
        <taxon>Polisuviricotina</taxon>
        <taxon>Polintoviricetes</taxon>
        <taxon>Orthopolintovirales</taxon>
        <taxon>Adintoviridae</taxon>
    </lineage>
</organism>
<evidence type="ECO:0000313" key="2">
    <source>
        <dbReference type="Proteomes" id="UP001227660"/>
    </source>
</evidence>
<name>A0A5H3CX07_9VIRU</name>
<dbReference type="EMBL" id="BK010889">
    <property type="protein sequence ID" value="DAC80284.1"/>
    <property type="molecule type" value="Genomic_DNA"/>
</dbReference>
<protein>
    <submittedName>
        <fullName evidence="1">Adenain</fullName>
    </submittedName>
</protein>
<dbReference type="Proteomes" id="UP001227660">
    <property type="component" value="Segment"/>
</dbReference>